<keyword evidence="7 14" id="KW-1133">Transmembrane helix</keyword>
<keyword evidence="3 14" id="KW-0813">Transport</keyword>
<evidence type="ECO:0000256" key="9">
    <source>
        <dbReference type="ARBA" id="ARBA00023065"/>
    </source>
</evidence>
<comment type="catalytic activity">
    <reaction evidence="12">
        <text>L-proline(in) + Na(+)(in) = L-proline(out) + Na(+)(out)</text>
        <dbReference type="Rhea" id="RHEA:28967"/>
        <dbReference type="ChEBI" id="CHEBI:29101"/>
        <dbReference type="ChEBI" id="CHEBI:60039"/>
    </reaction>
</comment>
<sequence>MTFAGKTARIQRKPMLQGKPMSENLTTLLFLAFFNVVLLGIGFFAYRRVKDNNDFILGGAKLGPFVSGLSYAASTSSVWVLLGYSGYVYAVGLSALWLLPGIWGGYVAVWLGLGKKLNDETRTQGHLTLTNYISHGQPRRAHAIIAAIATLLIVFCFTFYVASQLQGAGRTFETYFDWKFSYSVLIGVVVVLFYSLLGGFWAVSLTDTIQGLFMVAISLAVPIAALVAVGGPASLLSTLPQAAPAGFLNATGGYQGLTLILFVVGSISIGLGTLGQPHLLNRLMALRDDKARKQGFAIAFGWSIAVYLGMTLLALCGRVLFPSLEASETLLFQISAEYMPGIMSGVVMAAILSAIMSTVDSQLLVVSSSITHDMQLERIAPRHAVLVSRIVMILVAALAVVLTFLAPDTIFQRVLFAWTALGAAFGPIVVARVIGFKHGPATVMAAMLVGFGSAVTFFLLPNTPGDIAERLLPWCFSIVILMARAKRNASKR</sequence>
<dbReference type="GO" id="GO:0031402">
    <property type="term" value="F:sodium ion binding"/>
    <property type="evidence" value="ECO:0007669"/>
    <property type="project" value="UniProtKB-UniRule"/>
</dbReference>
<feature type="transmembrane region" description="Helical" evidence="14">
    <location>
        <begin position="182"/>
        <end position="205"/>
    </location>
</feature>
<keyword evidence="6 14" id="KW-0769">Symport</keyword>
<keyword evidence="8 14" id="KW-0915">Sodium</keyword>
<dbReference type="CDD" id="cd11475">
    <property type="entry name" value="SLC5sbd_PutP"/>
    <property type="match status" value="1"/>
</dbReference>
<evidence type="ECO:0000256" key="10">
    <source>
        <dbReference type="ARBA" id="ARBA00023136"/>
    </source>
</evidence>
<feature type="transmembrane region" description="Helical" evidence="14">
    <location>
        <begin position="212"/>
        <end position="233"/>
    </location>
</feature>
<feature type="transmembrane region" description="Helical" evidence="14">
    <location>
        <begin position="386"/>
        <end position="407"/>
    </location>
</feature>
<keyword evidence="4" id="KW-1003">Cell membrane</keyword>
<evidence type="ECO:0000256" key="12">
    <source>
        <dbReference type="ARBA" id="ARBA00033708"/>
    </source>
</evidence>
<keyword evidence="9 14" id="KW-0406">Ion transport</keyword>
<evidence type="ECO:0000256" key="1">
    <source>
        <dbReference type="ARBA" id="ARBA00004651"/>
    </source>
</evidence>
<evidence type="ECO:0000256" key="13">
    <source>
        <dbReference type="RuleBase" id="RU362091"/>
    </source>
</evidence>
<comment type="function">
    <text evidence="14">Catalyzes the sodium-dependent uptake of extracellular L-proline.</text>
</comment>
<dbReference type="InterPro" id="IPR038377">
    <property type="entry name" value="Na/Glc_symporter_sf"/>
</dbReference>
<dbReference type="InterPro" id="IPR050277">
    <property type="entry name" value="Sodium:Solute_Symporter"/>
</dbReference>
<keyword evidence="14" id="KW-0997">Cell inner membrane</keyword>
<evidence type="ECO:0000256" key="7">
    <source>
        <dbReference type="ARBA" id="ARBA00022989"/>
    </source>
</evidence>
<feature type="transmembrane region" description="Helical" evidence="14">
    <location>
        <begin position="25"/>
        <end position="46"/>
    </location>
</feature>
<dbReference type="EMBL" id="QUQO01000001">
    <property type="protein sequence ID" value="RFB05100.1"/>
    <property type="molecule type" value="Genomic_DNA"/>
</dbReference>
<name>A0A371RI34_9PROT</name>
<feature type="transmembrane region" description="Helical" evidence="14">
    <location>
        <begin position="341"/>
        <end position="365"/>
    </location>
</feature>
<feature type="transmembrane region" description="Helical" evidence="14">
    <location>
        <begin position="253"/>
        <end position="274"/>
    </location>
</feature>
<evidence type="ECO:0000256" key="5">
    <source>
        <dbReference type="ARBA" id="ARBA00022692"/>
    </source>
</evidence>
<keyword evidence="14" id="KW-0029">Amino-acid transport</keyword>
<dbReference type="PANTHER" id="PTHR48086:SF3">
    <property type="entry name" value="SODIUM_PROLINE SYMPORTER"/>
    <property type="match status" value="1"/>
</dbReference>
<evidence type="ECO:0000256" key="6">
    <source>
        <dbReference type="ARBA" id="ARBA00022847"/>
    </source>
</evidence>
<comment type="subcellular location">
    <subcellularLocation>
        <location evidence="14">Cell inner membrane</location>
        <topology evidence="14">Multi-pass membrane protein</topology>
    </subcellularLocation>
    <subcellularLocation>
        <location evidence="1">Cell membrane</location>
        <topology evidence="1">Multi-pass membrane protein</topology>
    </subcellularLocation>
</comment>
<dbReference type="PROSITE" id="PS50283">
    <property type="entry name" value="NA_SOLUT_SYMP_3"/>
    <property type="match status" value="1"/>
</dbReference>
<dbReference type="PANTHER" id="PTHR48086">
    <property type="entry name" value="SODIUM/PROLINE SYMPORTER-RELATED"/>
    <property type="match status" value="1"/>
</dbReference>
<feature type="transmembrane region" description="Helical" evidence="14">
    <location>
        <begin position="413"/>
        <end position="434"/>
    </location>
</feature>
<feature type="transmembrane region" description="Helical" evidence="14">
    <location>
        <begin position="87"/>
        <end position="113"/>
    </location>
</feature>
<feature type="transmembrane region" description="Helical" evidence="14">
    <location>
        <begin position="143"/>
        <end position="162"/>
    </location>
</feature>
<dbReference type="InterPro" id="IPR011851">
    <property type="entry name" value="Na/Pro_symporter"/>
</dbReference>
<dbReference type="Proteomes" id="UP000264589">
    <property type="component" value="Unassembled WGS sequence"/>
</dbReference>
<evidence type="ECO:0000313" key="15">
    <source>
        <dbReference type="EMBL" id="RFB05100.1"/>
    </source>
</evidence>
<feature type="transmembrane region" description="Helical" evidence="14">
    <location>
        <begin position="441"/>
        <end position="461"/>
    </location>
</feature>
<keyword evidence="11 14" id="KW-0739">Sodium transport</keyword>
<dbReference type="AlphaFoldDB" id="A0A371RI34"/>
<evidence type="ECO:0000256" key="8">
    <source>
        <dbReference type="ARBA" id="ARBA00023053"/>
    </source>
</evidence>
<accession>A0A371RI34</accession>
<dbReference type="InterPro" id="IPR001734">
    <property type="entry name" value="Na/solute_symporter"/>
</dbReference>
<evidence type="ECO:0000313" key="16">
    <source>
        <dbReference type="Proteomes" id="UP000264589"/>
    </source>
</evidence>
<dbReference type="GO" id="GO:0005298">
    <property type="term" value="F:proline:sodium symporter activity"/>
    <property type="evidence" value="ECO:0007669"/>
    <property type="project" value="UniProtKB-UniRule"/>
</dbReference>
<proteinExistence type="inferred from homology"/>
<feature type="transmembrane region" description="Helical" evidence="14">
    <location>
        <begin position="295"/>
        <end position="321"/>
    </location>
</feature>
<reference evidence="15 16" key="1">
    <citation type="submission" date="2018-08" db="EMBL/GenBank/DDBJ databases">
        <title>Parvularcula sp. SM1705, isolated from surface water of the South Sea China.</title>
        <authorList>
            <person name="Sun L."/>
        </authorList>
    </citation>
    <scope>NUCLEOTIDE SEQUENCE [LARGE SCALE GENOMIC DNA]</scope>
    <source>
        <strain evidence="15 16">SM1705</strain>
    </source>
</reference>
<organism evidence="15 16">
    <name type="scientific">Parvularcula marina</name>
    <dbReference type="NCBI Taxonomy" id="2292771"/>
    <lineage>
        <taxon>Bacteria</taxon>
        <taxon>Pseudomonadati</taxon>
        <taxon>Pseudomonadota</taxon>
        <taxon>Alphaproteobacteria</taxon>
        <taxon>Parvularculales</taxon>
        <taxon>Parvularculaceae</taxon>
        <taxon>Parvularcula</taxon>
    </lineage>
</organism>
<dbReference type="GO" id="GO:0015824">
    <property type="term" value="P:proline transport"/>
    <property type="evidence" value="ECO:0007669"/>
    <property type="project" value="UniProtKB-UniRule"/>
</dbReference>
<comment type="caution">
    <text evidence="15">The sequence shown here is derived from an EMBL/GenBank/DDBJ whole genome shotgun (WGS) entry which is preliminary data.</text>
</comment>
<evidence type="ECO:0000256" key="4">
    <source>
        <dbReference type="ARBA" id="ARBA00022475"/>
    </source>
</evidence>
<keyword evidence="5 14" id="KW-0812">Transmembrane</keyword>
<comment type="similarity">
    <text evidence="2 13">Belongs to the sodium:solute symporter (SSF) (TC 2.A.21) family.</text>
</comment>
<dbReference type="Gene3D" id="1.20.1730.10">
    <property type="entry name" value="Sodium/glucose cotransporter"/>
    <property type="match status" value="1"/>
</dbReference>
<evidence type="ECO:0000256" key="3">
    <source>
        <dbReference type="ARBA" id="ARBA00022448"/>
    </source>
</evidence>
<dbReference type="GO" id="GO:0005886">
    <property type="term" value="C:plasma membrane"/>
    <property type="evidence" value="ECO:0007669"/>
    <property type="project" value="UniProtKB-SubCell"/>
</dbReference>
<dbReference type="InParanoid" id="A0A371RI34"/>
<gene>
    <name evidence="15" type="ORF">DX908_07445</name>
</gene>
<dbReference type="Pfam" id="PF00474">
    <property type="entry name" value="SSF"/>
    <property type="match status" value="1"/>
</dbReference>
<protein>
    <recommendedName>
        <fullName evidence="14">Sodium/proline symporter</fullName>
    </recommendedName>
    <alternativeName>
        <fullName evidence="14">Proline permease</fullName>
    </alternativeName>
</protein>
<evidence type="ECO:0000256" key="2">
    <source>
        <dbReference type="ARBA" id="ARBA00006434"/>
    </source>
</evidence>
<evidence type="ECO:0000256" key="11">
    <source>
        <dbReference type="ARBA" id="ARBA00023201"/>
    </source>
</evidence>
<keyword evidence="10 14" id="KW-0472">Membrane</keyword>
<feature type="transmembrane region" description="Helical" evidence="14">
    <location>
        <begin position="58"/>
        <end position="81"/>
    </location>
</feature>
<evidence type="ECO:0000256" key="14">
    <source>
        <dbReference type="RuleBase" id="RU366012"/>
    </source>
</evidence>
<keyword evidence="16" id="KW-1185">Reference proteome</keyword>